<accession>A0A5B2W9L7</accession>
<dbReference type="AlphaFoldDB" id="A0A5B2W9L7"/>
<dbReference type="EMBL" id="VUOB01000105">
    <property type="protein sequence ID" value="KAA2248683.1"/>
    <property type="molecule type" value="Genomic_DNA"/>
</dbReference>
<dbReference type="Proteomes" id="UP000323454">
    <property type="component" value="Unassembled WGS sequence"/>
</dbReference>
<sequence length="82" mass="9380">MPGHRATRPERVAAWRDRYWQRLRRVKTDVEQLSVALDHLRLALTKCATPEQRQAIVATAVADLVAPAEELLARYESRGRTS</sequence>
<proteinExistence type="predicted"/>
<gene>
    <name evidence="1" type="ORF">F0L68_39735</name>
</gene>
<protein>
    <submittedName>
        <fullName evidence="1">Uncharacterized protein</fullName>
    </submittedName>
</protein>
<reference evidence="1 2" key="2">
    <citation type="submission" date="2019-09" db="EMBL/GenBank/DDBJ databases">
        <authorList>
            <person name="Jin C."/>
        </authorList>
    </citation>
    <scope>NUCLEOTIDE SEQUENCE [LARGE SCALE GENOMIC DNA]</scope>
    <source>
        <strain evidence="1 2">AN110305</strain>
    </source>
</reference>
<keyword evidence="2" id="KW-1185">Reference proteome</keyword>
<name>A0A5B2W9L7_9PSEU</name>
<comment type="caution">
    <text evidence="1">The sequence shown here is derived from an EMBL/GenBank/DDBJ whole genome shotgun (WGS) entry which is preliminary data.</text>
</comment>
<reference evidence="1 2" key="1">
    <citation type="submission" date="2019-09" db="EMBL/GenBank/DDBJ databases">
        <title>Goodfellowia gen. nov., a new genus of the Pseudonocardineae related to Actinoalloteichus, containing Goodfellowia coeruleoviolacea gen. nov., comb. nov. gen. nov., comb. nov.</title>
        <authorList>
            <person name="Labeda D."/>
        </authorList>
    </citation>
    <scope>NUCLEOTIDE SEQUENCE [LARGE SCALE GENOMIC DNA]</scope>
    <source>
        <strain evidence="1 2">AN110305</strain>
    </source>
</reference>
<dbReference type="OrthoDB" id="3695573at2"/>
<evidence type="ECO:0000313" key="2">
    <source>
        <dbReference type="Proteomes" id="UP000323454"/>
    </source>
</evidence>
<dbReference type="RefSeq" id="WP_149855091.1">
    <property type="nucleotide sequence ID" value="NZ_VUOB01000105.1"/>
</dbReference>
<organism evidence="1 2">
    <name type="scientific">Solihabitans fulvus</name>
    <dbReference type="NCBI Taxonomy" id="1892852"/>
    <lineage>
        <taxon>Bacteria</taxon>
        <taxon>Bacillati</taxon>
        <taxon>Actinomycetota</taxon>
        <taxon>Actinomycetes</taxon>
        <taxon>Pseudonocardiales</taxon>
        <taxon>Pseudonocardiaceae</taxon>
        <taxon>Solihabitans</taxon>
    </lineage>
</organism>
<evidence type="ECO:0000313" key="1">
    <source>
        <dbReference type="EMBL" id="KAA2248683.1"/>
    </source>
</evidence>